<dbReference type="Proteomes" id="UP000285744">
    <property type="component" value="Unassembled WGS sequence"/>
</dbReference>
<accession>A0A420ETA6</accession>
<gene>
    <name evidence="1" type="ORF">D7I43_28460</name>
</gene>
<evidence type="ECO:0000313" key="1">
    <source>
        <dbReference type="EMBL" id="RKF23944.1"/>
    </source>
</evidence>
<organism evidence="1 2">
    <name type="scientific">Micromonospora globbae</name>
    <dbReference type="NCBI Taxonomy" id="1894969"/>
    <lineage>
        <taxon>Bacteria</taxon>
        <taxon>Bacillati</taxon>
        <taxon>Actinomycetota</taxon>
        <taxon>Actinomycetes</taxon>
        <taxon>Micromonosporales</taxon>
        <taxon>Micromonosporaceae</taxon>
        <taxon>Micromonospora</taxon>
    </lineage>
</organism>
<comment type="caution">
    <text evidence="1">The sequence shown here is derived from an EMBL/GenBank/DDBJ whole genome shotgun (WGS) entry which is preliminary data.</text>
</comment>
<protein>
    <submittedName>
        <fullName evidence="1">M23 family peptidase</fullName>
    </submittedName>
</protein>
<name>A0A420ETA6_9ACTN</name>
<feature type="non-terminal residue" evidence="1">
    <location>
        <position position="1"/>
    </location>
</feature>
<dbReference type="AlphaFoldDB" id="A0A420ETA6"/>
<proteinExistence type="predicted"/>
<evidence type="ECO:0000313" key="2">
    <source>
        <dbReference type="Proteomes" id="UP000285744"/>
    </source>
</evidence>
<sequence>PYGTSTVWNRIGTNRWVSDAYVLTGHSGYIPGVPRC</sequence>
<dbReference type="EMBL" id="RAQQ01000029">
    <property type="protein sequence ID" value="RKF23944.1"/>
    <property type="molecule type" value="Genomic_DNA"/>
</dbReference>
<reference evidence="1 2" key="1">
    <citation type="journal article" date="2018" name="Int. J. Syst. Evol. Microbiol.">
        <title>Micromonospora globbae sp. nov., an endophytic actinomycete isolated from roots of Globba winitii C. H. Wright.</title>
        <authorList>
            <person name="Kuncharoen N."/>
            <person name="Pittayakhajonwut P."/>
            <person name="Tanasupawat S."/>
        </authorList>
    </citation>
    <scope>NUCLEOTIDE SEQUENCE [LARGE SCALE GENOMIC DNA]</scope>
    <source>
        <strain evidence="1 2">WPS1-2</strain>
    </source>
</reference>